<feature type="transmembrane region" description="Helical" evidence="1">
    <location>
        <begin position="180"/>
        <end position="203"/>
    </location>
</feature>
<comment type="caution">
    <text evidence="2">The sequence shown here is derived from an EMBL/GenBank/DDBJ whole genome shotgun (WGS) entry which is preliminary data.</text>
</comment>
<keyword evidence="1" id="KW-0812">Transmembrane</keyword>
<dbReference type="Gene3D" id="1.10.10.10">
    <property type="entry name" value="Winged helix-like DNA-binding domain superfamily/Winged helix DNA-binding domain"/>
    <property type="match status" value="1"/>
</dbReference>
<dbReference type="SUPFAM" id="SSF46894">
    <property type="entry name" value="C-terminal effector domain of the bipartite response regulators"/>
    <property type="match status" value="1"/>
</dbReference>
<evidence type="ECO:0000256" key="1">
    <source>
        <dbReference type="SAM" id="Phobius"/>
    </source>
</evidence>
<dbReference type="AlphaFoldDB" id="A0AA41BYG0"/>
<dbReference type="EMBL" id="JADMKS010000009">
    <property type="protein sequence ID" value="MBF6639132.1"/>
    <property type="molecule type" value="Genomic_DNA"/>
</dbReference>
<evidence type="ECO:0000313" key="2">
    <source>
        <dbReference type="EMBL" id="MBF6639132.1"/>
    </source>
</evidence>
<dbReference type="GO" id="GO:0006355">
    <property type="term" value="P:regulation of DNA-templated transcription"/>
    <property type="evidence" value="ECO:0007669"/>
    <property type="project" value="InterPro"/>
</dbReference>
<organism evidence="2 3">
    <name type="scientific">Rouxiella silvae</name>
    <dbReference type="NCBI Taxonomy" id="1646373"/>
    <lineage>
        <taxon>Bacteria</taxon>
        <taxon>Pseudomonadati</taxon>
        <taxon>Pseudomonadota</taxon>
        <taxon>Gammaproteobacteria</taxon>
        <taxon>Enterobacterales</taxon>
        <taxon>Yersiniaceae</taxon>
        <taxon>Rouxiella</taxon>
    </lineage>
</organism>
<keyword evidence="1" id="KW-0472">Membrane</keyword>
<dbReference type="InterPro" id="IPR016032">
    <property type="entry name" value="Sig_transdc_resp-reg_C-effctor"/>
</dbReference>
<name>A0AA41BYG0_9GAMM</name>
<accession>A0AA41BYG0</accession>
<keyword evidence="1" id="KW-1133">Transmembrane helix</keyword>
<protein>
    <submittedName>
        <fullName evidence="2">Helix-turn-helix domain-containing protein</fullName>
    </submittedName>
</protein>
<reference evidence="2" key="2">
    <citation type="submission" date="2022-09" db="EMBL/GenBank/DDBJ databases">
        <title>Rouxiella aceris sp. nov., isolated from tree sap and emended description of the genus Rhouxiella.</title>
        <authorList>
            <person name="Kim I.S."/>
        </authorList>
    </citation>
    <scope>NUCLEOTIDE SEQUENCE</scope>
    <source>
        <strain evidence="2">SAP-2</strain>
    </source>
</reference>
<reference evidence="2" key="1">
    <citation type="submission" date="2020-11" db="EMBL/GenBank/DDBJ databases">
        <authorList>
            <person name="Lee S.D."/>
        </authorList>
    </citation>
    <scope>NUCLEOTIDE SEQUENCE</scope>
    <source>
        <strain evidence="2">SAP-2</strain>
    </source>
</reference>
<gene>
    <name evidence="2" type="ORF">ITX54_20950</name>
</gene>
<evidence type="ECO:0000313" key="3">
    <source>
        <dbReference type="Proteomes" id="UP000705283"/>
    </source>
</evidence>
<dbReference type="InterPro" id="IPR036388">
    <property type="entry name" value="WH-like_DNA-bd_sf"/>
</dbReference>
<proteinExistence type="predicted"/>
<dbReference type="GO" id="GO:0003677">
    <property type="term" value="F:DNA binding"/>
    <property type="evidence" value="ECO:0007669"/>
    <property type="project" value="InterPro"/>
</dbReference>
<dbReference type="Proteomes" id="UP000705283">
    <property type="component" value="Unassembled WGS sequence"/>
</dbReference>
<sequence length="280" mass="31681">MGSNKVPLREGIYYNSVYSCLECPAGEIHLTPNEKKMLGIILDGRGKKDTLIEEIWHQQGVIVSESSYHQLVKMLRRKFVAAGLPPSCLKTISRYGIVFVSESDPKENENSALCDINLSLHDGTVQKDKDANSQRQQEMESVEVRGLVMPFSLAGNDAKPHSASLSSLLKYQRELPSIKVSYTVSAGLFLFSILFVLLILTGYHGDEYFTKIKKIDRVSYYTSPTAKMSELLWQRIEHKVMPVTTNVYIASNGPKFWIAYCENSIYKENVPCTYEHFSAY</sequence>
<dbReference type="RefSeq" id="WP_055774606.1">
    <property type="nucleotide sequence ID" value="NZ_CBCSCF010000005.1"/>
</dbReference>